<sequence>MRMTDTERPASAAGTAASSTASAAAPAALFPLTHPQKRIGYVEQRYPDTSLHVVGCTSVIHGAVDFERLARAIRRFVSERDAFRLAFVETPDGLMQRLRAALPPFEIPLVDLSGEADPDAELERFVCRGASEPMQLADDVLFRFAMFRLDGGRTGYTYRFHHAIADGWSVQLLSERVADLYESDREGWTTGRWDEMKADRESVMETAGEGVTEGAGYFALLERERQYAASQRFERDRRFWQAQFSELPEPLYPLAEGSLAGARHSFRIDPESSEAVRRQAEALGVSVHALFAALALVLLHRDANAADLVVGMPVYNRTNRDEKRLFGMFASTMPLRIRAEASDTANDFVRRVHERLRACLPHQKYPYDLLTQDLALRRQGQDGLFQATVNVYNTRPRDTLGGLAVETRELYAGCQTNALDVVVHEWAPDGGFTVDLKYRKVCFDAQRVEAMAESLAALLVGMIADGGRRLAELPMTGQRTLRLLASFNDTRRAYAEGRTLHGLFERQAALTPERIAVECAGRTVSYGRLNEAADRIAGRLRGVGAGPGAIVGLLAERSPALLAGIYGILKAGAAYLPLDPAHPADRIAYSLADSGAGCLLVSPGMRDRAAAWTTARGEALVLVELEAWLGAAPGAEPEAGENAIGRSGGPDAGDLAYLIYTSGSTGKPKGVMIEHGAAVNFVEAMAEALPLPGSPVVLGVTTVSFDIFVTEALLPLSKGMRVALATEAELKDGDALRSLISRSGVNVVQMTPSRMQLLLECDDPAEPFLGGIEVLMLGGEPLPPLLLTQLRQRTEARIFNMYGPTETTVWSTLQDVTAERRITVGRPIANTEVLILGRQGELLPVGTPGELCIAGAGLARGYHGRDELTARSFAAHPLAGGRLYRTGDLARWLADGTIEHLGRLDRQVKIRGYRIEPGEIESCLLAHDAVRMAAVVDREDAQGIRELYAYYTASRPVSPSELRSFAARWLPAYMVPAACAELAALPLTPSGKVDRRALADLPPGAAVSAASGTAAQTLAAASAAQVPAAAFAAQASRAAASAADAVQAAALAGAQAAASARSDGGARAPGIANAPGAGFQAAGASEARPTPDAGDADVAGPLRFSDAAGDRALADTIAACLSSLLPGEPLGPDDDFFAWGGHSLHVLRAVALLKARGIPAKASDLYAEPTPAGLASLLVRRQGRFAFRAIEEAGAAQMQAPSPIRVLGGVVPNRDAFTWEQINCFTKPMAILFDSLAPGGFELFLFHVQFGLTFFPDGWKADLFERGSEPHADFFELYEKTLKPIFQVDIDRRSFGSEAEMRGDPRGHARTGTSGARTRRSVRPVLFASLPQRTAHALLYRQRLRREAGPAVRAGQHAYRRRRAAGLPGFRRPVRRIVRDEQAIRGELVRGRHLALSVVAGPLCERTPFPCGIPCLPSRSAGALAARGVAAPVPGAGDCGRGGNAAGCRQIRQGDPPSRITRPSTTSCCSSCSGRREASLPISKRFGRAARGSRRPGSRFGSRFSTGSGKGRIASRT</sequence>
<dbReference type="Gene3D" id="3.30.559.10">
    <property type="entry name" value="Chloramphenicol acetyltransferase-like domain"/>
    <property type="match status" value="1"/>
</dbReference>
<dbReference type="Pfam" id="PF00668">
    <property type="entry name" value="Condensation"/>
    <property type="match status" value="2"/>
</dbReference>
<dbReference type="GO" id="GO:0017000">
    <property type="term" value="P:antibiotic biosynthetic process"/>
    <property type="evidence" value="ECO:0007669"/>
    <property type="project" value="UniProtKB-KW"/>
</dbReference>
<keyword evidence="4" id="KW-0045">Antibiotic biosynthesis</keyword>
<dbReference type="Pfam" id="PF13193">
    <property type="entry name" value="AMP-binding_C"/>
    <property type="match status" value="1"/>
</dbReference>
<dbReference type="Pfam" id="PF00550">
    <property type="entry name" value="PP-binding"/>
    <property type="match status" value="1"/>
</dbReference>
<feature type="compositionally biased region" description="Low complexity" evidence="6">
    <location>
        <begin position="1498"/>
        <end position="1507"/>
    </location>
</feature>
<dbReference type="InterPro" id="IPR000873">
    <property type="entry name" value="AMP-dep_synth/lig_dom"/>
</dbReference>
<dbReference type="FunFam" id="3.40.50.980:FF:000001">
    <property type="entry name" value="Non-ribosomal peptide synthetase"/>
    <property type="match status" value="1"/>
</dbReference>
<feature type="compositionally biased region" description="Basic residues" evidence="6">
    <location>
        <begin position="1485"/>
        <end position="1497"/>
    </location>
</feature>
<evidence type="ECO:0000256" key="5">
    <source>
        <dbReference type="ARBA" id="ARBA00023268"/>
    </source>
</evidence>
<dbReference type="InterPro" id="IPR020459">
    <property type="entry name" value="AMP-binding"/>
</dbReference>
<dbReference type="NCBIfam" id="TIGR01733">
    <property type="entry name" value="AA-adenyl-dom"/>
    <property type="match status" value="1"/>
</dbReference>
<dbReference type="InterPro" id="IPR025110">
    <property type="entry name" value="AMP-bd_C"/>
</dbReference>
<dbReference type="Gene3D" id="2.30.38.10">
    <property type="entry name" value="Luciferase, Domain 3"/>
    <property type="match status" value="1"/>
</dbReference>
<dbReference type="PANTHER" id="PTHR45527:SF1">
    <property type="entry name" value="FATTY ACID SYNTHASE"/>
    <property type="match status" value="1"/>
</dbReference>
<dbReference type="Gene3D" id="3.30.300.30">
    <property type="match status" value="1"/>
</dbReference>
<feature type="domain" description="Carrier" evidence="7">
    <location>
        <begin position="1108"/>
        <end position="1182"/>
    </location>
</feature>
<dbReference type="InterPro" id="IPR020845">
    <property type="entry name" value="AMP-binding_CS"/>
</dbReference>
<dbReference type="InterPro" id="IPR001242">
    <property type="entry name" value="Condensation_dom"/>
</dbReference>
<dbReference type="Proteomes" id="UP001153404">
    <property type="component" value="Unassembled WGS sequence"/>
</dbReference>
<dbReference type="InterPro" id="IPR010071">
    <property type="entry name" value="AA_adenyl_dom"/>
</dbReference>
<dbReference type="InterPro" id="IPR023213">
    <property type="entry name" value="CAT-like_dom_sf"/>
</dbReference>
<dbReference type="Gene3D" id="1.10.1200.10">
    <property type="entry name" value="ACP-like"/>
    <property type="match status" value="1"/>
</dbReference>
<organism evidence="8 9">
    <name type="scientific">Cohnella rhizosphaerae</name>
    <dbReference type="NCBI Taxonomy" id="1457232"/>
    <lineage>
        <taxon>Bacteria</taxon>
        <taxon>Bacillati</taxon>
        <taxon>Bacillota</taxon>
        <taxon>Bacilli</taxon>
        <taxon>Bacillales</taxon>
        <taxon>Paenibacillaceae</taxon>
        <taxon>Cohnella</taxon>
    </lineage>
</organism>
<dbReference type="PRINTS" id="PR00154">
    <property type="entry name" value="AMPBINDING"/>
</dbReference>
<evidence type="ECO:0000256" key="4">
    <source>
        <dbReference type="ARBA" id="ARBA00023194"/>
    </source>
</evidence>
<dbReference type="InterPro" id="IPR009081">
    <property type="entry name" value="PP-bd_ACP"/>
</dbReference>
<dbReference type="GO" id="GO:0031177">
    <property type="term" value="F:phosphopantetheine binding"/>
    <property type="evidence" value="ECO:0007669"/>
    <property type="project" value="TreeGrafter"/>
</dbReference>
<dbReference type="GO" id="GO:0044550">
    <property type="term" value="P:secondary metabolite biosynthetic process"/>
    <property type="evidence" value="ECO:0007669"/>
    <property type="project" value="TreeGrafter"/>
</dbReference>
<dbReference type="RefSeq" id="WP_277531824.1">
    <property type="nucleotide sequence ID" value="NZ_JAPDIA010000003.1"/>
</dbReference>
<evidence type="ECO:0000256" key="6">
    <source>
        <dbReference type="SAM" id="MobiDB-lite"/>
    </source>
</evidence>
<feature type="region of interest" description="Disordered" evidence="6">
    <location>
        <begin position="1483"/>
        <end position="1517"/>
    </location>
</feature>
<evidence type="ECO:0000313" key="8">
    <source>
        <dbReference type="EMBL" id="MDG0810150.1"/>
    </source>
</evidence>
<dbReference type="InterPro" id="IPR036736">
    <property type="entry name" value="ACP-like_sf"/>
</dbReference>
<comment type="cofactor">
    <cofactor evidence="1">
        <name>pantetheine 4'-phosphate</name>
        <dbReference type="ChEBI" id="CHEBI:47942"/>
    </cofactor>
</comment>
<keyword evidence="5" id="KW-0511">Multifunctional enzyme</keyword>
<dbReference type="Pfam" id="PF00501">
    <property type="entry name" value="AMP-binding"/>
    <property type="match status" value="1"/>
</dbReference>
<keyword evidence="9" id="KW-1185">Reference proteome</keyword>
<keyword evidence="3" id="KW-0677">Repeat</keyword>
<dbReference type="EMBL" id="JAPDIA010000003">
    <property type="protein sequence ID" value="MDG0810150.1"/>
    <property type="molecule type" value="Genomic_DNA"/>
</dbReference>
<evidence type="ECO:0000256" key="2">
    <source>
        <dbReference type="ARBA" id="ARBA00006432"/>
    </source>
</evidence>
<dbReference type="Gene3D" id="3.40.50.980">
    <property type="match status" value="2"/>
</dbReference>
<evidence type="ECO:0000256" key="1">
    <source>
        <dbReference type="ARBA" id="ARBA00001957"/>
    </source>
</evidence>
<dbReference type="Gene3D" id="3.30.559.30">
    <property type="entry name" value="Nonribosomal peptide synthetase, condensation domain"/>
    <property type="match status" value="1"/>
</dbReference>
<feature type="region of interest" description="Disordered" evidence="6">
    <location>
        <begin position="1079"/>
        <end position="1101"/>
    </location>
</feature>
<evidence type="ECO:0000256" key="3">
    <source>
        <dbReference type="ARBA" id="ARBA00022737"/>
    </source>
</evidence>
<evidence type="ECO:0000313" key="9">
    <source>
        <dbReference type="Proteomes" id="UP001153404"/>
    </source>
</evidence>
<comment type="caution">
    <text evidence="8">The sequence shown here is derived from an EMBL/GenBank/DDBJ whole genome shotgun (WGS) entry which is preliminary data.</text>
</comment>
<dbReference type="InterPro" id="IPR045851">
    <property type="entry name" value="AMP-bd_C_sf"/>
</dbReference>
<dbReference type="SUPFAM" id="SSF56801">
    <property type="entry name" value="Acetyl-CoA synthetase-like"/>
    <property type="match status" value="1"/>
</dbReference>
<dbReference type="PANTHER" id="PTHR45527">
    <property type="entry name" value="NONRIBOSOMAL PEPTIDE SYNTHETASE"/>
    <property type="match status" value="1"/>
</dbReference>
<feature type="compositionally biased region" description="Basic and acidic residues" evidence="6">
    <location>
        <begin position="1297"/>
        <end position="1307"/>
    </location>
</feature>
<dbReference type="PROSITE" id="PS00455">
    <property type="entry name" value="AMP_BINDING"/>
    <property type="match status" value="1"/>
</dbReference>
<name>A0A9X4KSI8_9BACL</name>
<accession>A0A9X4KSI8</accession>
<dbReference type="SUPFAM" id="SSF47336">
    <property type="entry name" value="ACP-like"/>
    <property type="match status" value="1"/>
</dbReference>
<dbReference type="SUPFAM" id="SSF52777">
    <property type="entry name" value="CoA-dependent acyltransferases"/>
    <property type="match status" value="2"/>
</dbReference>
<comment type="similarity">
    <text evidence="2">Belongs to the ATP-dependent AMP-binding enzyme family.</text>
</comment>
<dbReference type="GO" id="GO:0043041">
    <property type="term" value="P:amino acid activation for nonribosomal peptide biosynthetic process"/>
    <property type="evidence" value="ECO:0007669"/>
    <property type="project" value="TreeGrafter"/>
</dbReference>
<evidence type="ECO:0000259" key="7">
    <source>
        <dbReference type="PROSITE" id="PS50075"/>
    </source>
</evidence>
<dbReference type="CDD" id="cd05930">
    <property type="entry name" value="A_NRPS"/>
    <property type="match status" value="1"/>
</dbReference>
<dbReference type="GO" id="GO:0005737">
    <property type="term" value="C:cytoplasm"/>
    <property type="evidence" value="ECO:0007669"/>
    <property type="project" value="TreeGrafter"/>
</dbReference>
<dbReference type="GO" id="GO:0003824">
    <property type="term" value="F:catalytic activity"/>
    <property type="evidence" value="ECO:0007669"/>
    <property type="project" value="UniProtKB-KW"/>
</dbReference>
<gene>
    <name evidence="8" type="ORF">OMP40_12935</name>
</gene>
<reference evidence="8" key="1">
    <citation type="submission" date="2022-10" db="EMBL/GenBank/DDBJ databases">
        <title>Comparative genomic analysis of Cohnella hashimotonis sp. nov., isolated from the International Space Station.</title>
        <authorList>
            <person name="Simpson A."/>
            <person name="Venkateswaran K."/>
        </authorList>
    </citation>
    <scope>NUCLEOTIDE SEQUENCE</scope>
    <source>
        <strain evidence="8">DSM 28161</strain>
    </source>
</reference>
<feature type="region of interest" description="Disordered" evidence="6">
    <location>
        <begin position="1297"/>
        <end position="1319"/>
    </location>
</feature>
<proteinExistence type="inferred from homology"/>
<dbReference type="PROSITE" id="PS50075">
    <property type="entry name" value="CARRIER"/>
    <property type="match status" value="1"/>
</dbReference>
<dbReference type="GO" id="GO:0008610">
    <property type="term" value="P:lipid biosynthetic process"/>
    <property type="evidence" value="ECO:0007669"/>
    <property type="project" value="UniProtKB-ARBA"/>
</dbReference>
<protein>
    <submittedName>
        <fullName evidence="8">Amino acid adenylation domain-containing protein</fullName>
    </submittedName>
</protein>
<dbReference type="FunFam" id="3.40.50.12780:FF:000012">
    <property type="entry name" value="Non-ribosomal peptide synthetase"/>
    <property type="match status" value="1"/>
</dbReference>